<accession>A0A0D3L1M6</accession>
<dbReference type="SUPFAM" id="SSF48452">
    <property type="entry name" value="TPR-like"/>
    <property type="match status" value="2"/>
</dbReference>
<dbReference type="eggNOG" id="KOG1126">
    <property type="taxonomic scope" value="Eukaryota"/>
</dbReference>
<evidence type="ECO:0000313" key="6">
    <source>
        <dbReference type="Proteomes" id="UP000013827"/>
    </source>
</evidence>
<evidence type="ECO:0000313" key="5">
    <source>
        <dbReference type="EnsemblProtists" id="EOD41911"/>
    </source>
</evidence>
<dbReference type="PaxDb" id="2903-EOD41911"/>
<dbReference type="InterPro" id="IPR011990">
    <property type="entry name" value="TPR-like_helical_dom_sf"/>
</dbReference>
<evidence type="ECO:0000256" key="1">
    <source>
        <dbReference type="ARBA" id="ARBA00022803"/>
    </source>
</evidence>
<feature type="repeat" description="TPR" evidence="3">
    <location>
        <begin position="477"/>
        <end position="510"/>
    </location>
</feature>
<feature type="compositionally biased region" description="Low complexity" evidence="4">
    <location>
        <begin position="300"/>
        <end position="328"/>
    </location>
</feature>
<feature type="repeat" description="TPR" evidence="3">
    <location>
        <begin position="568"/>
        <end position="601"/>
    </location>
</feature>
<name>A0A0D3L1M6_EMIH1</name>
<dbReference type="PROSITE" id="PS50005">
    <property type="entry name" value="TPR"/>
    <property type="match status" value="4"/>
</dbReference>
<keyword evidence="6" id="KW-1185">Reference proteome</keyword>
<keyword evidence="1 3" id="KW-0802">TPR repeat</keyword>
<dbReference type="GO" id="GO:0051301">
    <property type="term" value="P:cell division"/>
    <property type="evidence" value="ECO:0007669"/>
    <property type="project" value="TreeGrafter"/>
</dbReference>
<sequence length="749" mass="79379">MNETLWAYCQSSLQNHLYENAIFLAERLCAETPSEASRLLLANCHYASGAPARACAILGNCSAPQNRYLLALCHVKLGRHLEAQRALLGSASPSADPTGTAIVPNGAAGLYLLGTICLKVQPQPPASLPRDDTNERSRAVLYFKRALELDPYLWSAYEALAALGKEFPPPPLPLPAAPPGWEPPLAMAGCGAAGSTPLPGGGTTPVRQPECAAMPGRLFSPPDVFSAPPPCARGGHPVSASGATPAVAALAISTPQLTTPCSAVPPCALSLPGGGSAAGQQLPASSLPSPNVSSRRRPQPRASAADAAATPAVATPDDTPAGRAAASGAPPPIGRGRRERPPPQSAQLSSAAPVRRSSRLSAGSAGGGAPLSAQGREAELPPPPSPGRGGAVGGGAGDGRAAGVLGACCLVGPRLREIAREISAEAGPRVGEAASGPERAVSLLRHLADAYRSLSLFQCQEAIDAFERLPQAHFKSGWVLSQVGRAHYEMVRYSDALRAFKKAHDVEPHRLAGMELHSTILWHLKREVDLCHLAKRAVEPDRASRLPEEHDTALKFFCRAIQLAPDFAYAHTLCGHEHAAKDDFDNASKAYETALLHDPRHYNAWYGLGNIYFRQEKYSDAEVHMKRALRINSCSSPLHCYLGMALHRPPLPRGADGLRPPTAPQAQVLLSMDKSEAALAELQLLVEVAPKEGMVHLTMGKLYKKLGRPQEAVVHLTRALDLSPKDSQQIKAALLNLQRDRDDDEEEEL</sequence>
<dbReference type="GO" id="GO:0005680">
    <property type="term" value="C:anaphase-promoting complex"/>
    <property type="evidence" value="ECO:0007669"/>
    <property type="project" value="TreeGrafter"/>
</dbReference>
<dbReference type="SMART" id="SM00028">
    <property type="entry name" value="TPR"/>
    <property type="match status" value="5"/>
</dbReference>
<feature type="compositionally biased region" description="Low complexity" evidence="4">
    <location>
        <begin position="278"/>
        <end position="287"/>
    </location>
</feature>
<dbReference type="HOGENOM" id="CLU_008850_1_1_1"/>
<dbReference type="GO" id="GO:0007091">
    <property type="term" value="P:metaphase/anaphase transition of mitotic cell cycle"/>
    <property type="evidence" value="ECO:0007669"/>
    <property type="project" value="TreeGrafter"/>
</dbReference>
<dbReference type="GO" id="GO:0031145">
    <property type="term" value="P:anaphase-promoting complex-dependent catabolic process"/>
    <property type="evidence" value="ECO:0007669"/>
    <property type="project" value="TreeGrafter"/>
</dbReference>
<organism evidence="5 6">
    <name type="scientific">Emiliania huxleyi (strain CCMP1516)</name>
    <dbReference type="NCBI Taxonomy" id="280463"/>
    <lineage>
        <taxon>Eukaryota</taxon>
        <taxon>Haptista</taxon>
        <taxon>Haptophyta</taxon>
        <taxon>Prymnesiophyceae</taxon>
        <taxon>Isochrysidales</taxon>
        <taxon>Noelaerhabdaceae</taxon>
        <taxon>Emiliania</taxon>
    </lineage>
</organism>
<dbReference type="AlphaFoldDB" id="A0A0D3L1M6"/>
<dbReference type="PANTHER" id="PTHR12558">
    <property type="entry name" value="CELL DIVISION CYCLE 16,23,27"/>
    <property type="match status" value="1"/>
</dbReference>
<feature type="repeat" description="TPR" evidence="3">
    <location>
        <begin position="602"/>
        <end position="635"/>
    </location>
</feature>
<proteinExistence type="inferred from homology"/>
<dbReference type="Gene3D" id="1.25.40.10">
    <property type="entry name" value="Tetratricopeptide repeat domain"/>
    <property type="match status" value="4"/>
</dbReference>
<comment type="similarity">
    <text evidence="2">Belongs to the APC3/CDC27 family.</text>
</comment>
<dbReference type="GO" id="GO:0005737">
    <property type="term" value="C:cytoplasm"/>
    <property type="evidence" value="ECO:0007669"/>
    <property type="project" value="TreeGrafter"/>
</dbReference>
<dbReference type="InterPro" id="IPR019734">
    <property type="entry name" value="TPR_rpt"/>
</dbReference>
<protein>
    <submittedName>
        <fullName evidence="5">Uncharacterized protein</fullName>
    </submittedName>
</protein>
<feature type="repeat" description="TPR" evidence="3">
    <location>
        <begin position="693"/>
        <end position="726"/>
    </location>
</feature>
<reference evidence="5" key="2">
    <citation type="submission" date="2024-10" db="UniProtKB">
        <authorList>
            <consortium name="EnsemblProtists"/>
        </authorList>
    </citation>
    <scope>IDENTIFICATION</scope>
</reference>
<dbReference type="OMA" id="TCTRIMK"/>
<dbReference type="KEGG" id="ehx:EMIHUDRAFT_461030"/>
<dbReference type="GeneID" id="17287181"/>
<dbReference type="EnsemblProtists" id="EOD41911">
    <property type="protein sequence ID" value="EOD41911"/>
    <property type="gene ID" value="EMIHUDRAFT_461030"/>
</dbReference>
<dbReference type="PANTHER" id="PTHR12558:SF13">
    <property type="entry name" value="CELL DIVISION CYCLE PROTEIN 27 HOMOLOG"/>
    <property type="match status" value="1"/>
</dbReference>
<dbReference type="Proteomes" id="UP000013827">
    <property type="component" value="Unassembled WGS sequence"/>
</dbReference>
<evidence type="ECO:0000256" key="2">
    <source>
        <dbReference type="ARBA" id="ARBA00038210"/>
    </source>
</evidence>
<evidence type="ECO:0000256" key="3">
    <source>
        <dbReference type="PROSITE-ProRule" id="PRU00339"/>
    </source>
</evidence>
<evidence type="ECO:0000256" key="4">
    <source>
        <dbReference type="SAM" id="MobiDB-lite"/>
    </source>
</evidence>
<dbReference type="STRING" id="2903.R1G1K7"/>
<dbReference type="Pfam" id="PF13432">
    <property type="entry name" value="TPR_16"/>
    <property type="match status" value="1"/>
</dbReference>
<dbReference type="Pfam" id="PF13181">
    <property type="entry name" value="TPR_8"/>
    <property type="match status" value="1"/>
</dbReference>
<dbReference type="GO" id="GO:0016567">
    <property type="term" value="P:protein ubiquitination"/>
    <property type="evidence" value="ECO:0007669"/>
    <property type="project" value="TreeGrafter"/>
</dbReference>
<reference evidence="6" key="1">
    <citation type="journal article" date="2013" name="Nature">
        <title>Pan genome of the phytoplankton Emiliania underpins its global distribution.</title>
        <authorList>
            <person name="Read B.A."/>
            <person name="Kegel J."/>
            <person name="Klute M.J."/>
            <person name="Kuo A."/>
            <person name="Lefebvre S.C."/>
            <person name="Maumus F."/>
            <person name="Mayer C."/>
            <person name="Miller J."/>
            <person name="Monier A."/>
            <person name="Salamov A."/>
            <person name="Young J."/>
            <person name="Aguilar M."/>
            <person name="Claverie J.M."/>
            <person name="Frickenhaus S."/>
            <person name="Gonzalez K."/>
            <person name="Herman E.K."/>
            <person name="Lin Y.C."/>
            <person name="Napier J."/>
            <person name="Ogata H."/>
            <person name="Sarno A.F."/>
            <person name="Shmutz J."/>
            <person name="Schroeder D."/>
            <person name="de Vargas C."/>
            <person name="Verret F."/>
            <person name="von Dassow P."/>
            <person name="Valentin K."/>
            <person name="Van de Peer Y."/>
            <person name="Wheeler G."/>
            <person name="Dacks J.B."/>
            <person name="Delwiche C.F."/>
            <person name="Dyhrman S.T."/>
            <person name="Glockner G."/>
            <person name="John U."/>
            <person name="Richards T."/>
            <person name="Worden A.Z."/>
            <person name="Zhang X."/>
            <person name="Grigoriev I.V."/>
            <person name="Allen A.E."/>
            <person name="Bidle K."/>
            <person name="Borodovsky M."/>
            <person name="Bowler C."/>
            <person name="Brownlee C."/>
            <person name="Cock J.M."/>
            <person name="Elias M."/>
            <person name="Gladyshev V.N."/>
            <person name="Groth M."/>
            <person name="Guda C."/>
            <person name="Hadaegh A."/>
            <person name="Iglesias-Rodriguez M.D."/>
            <person name="Jenkins J."/>
            <person name="Jones B.M."/>
            <person name="Lawson T."/>
            <person name="Leese F."/>
            <person name="Lindquist E."/>
            <person name="Lobanov A."/>
            <person name="Lomsadze A."/>
            <person name="Malik S.B."/>
            <person name="Marsh M.E."/>
            <person name="Mackinder L."/>
            <person name="Mock T."/>
            <person name="Mueller-Roeber B."/>
            <person name="Pagarete A."/>
            <person name="Parker M."/>
            <person name="Probert I."/>
            <person name="Quesneville H."/>
            <person name="Raines C."/>
            <person name="Rensing S.A."/>
            <person name="Riano-Pachon D.M."/>
            <person name="Richier S."/>
            <person name="Rokitta S."/>
            <person name="Shiraiwa Y."/>
            <person name="Soanes D.M."/>
            <person name="van der Giezen M."/>
            <person name="Wahlund T.M."/>
            <person name="Williams B."/>
            <person name="Wilson W."/>
            <person name="Wolfe G."/>
            <person name="Wurch L.L."/>
        </authorList>
    </citation>
    <scope>NUCLEOTIDE SEQUENCE</scope>
</reference>
<feature type="region of interest" description="Disordered" evidence="4">
    <location>
        <begin position="273"/>
        <end position="395"/>
    </location>
</feature>
<dbReference type="Pfam" id="PF12895">
    <property type="entry name" value="ANAPC3"/>
    <property type="match status" value="1"/>
</dbReference>
<dbReference type="RefSeq" id="XP_005794340.1">
    <property type="nucleotide sequence ID" value="XM_005794283.1"/>
</dbReference>